<dbReference type="InterPro" id="IPR036388">
    <property type="entry name" value="WH-like_DNA-bd_sf"/>
</dbReference>
<feature type="domain" description="OmpR/PhoB-type" evidence="4">
    <location>
        <begin position="187"/>
        <end position="290"/>
    </location>
</feature>
<keyword evidence="3" id="KW-0812">Transmembrane</keyword>
<accession>A0A934WZU2</accession>
<dbReference type="InterPro" id="IPR001867">
    <property type="entry name" value="OmpR/PhoB-type_DNA-bd"/>
</dbReference>
<dbReference type="AlphaFoldDB" id="A0A934WZU2"/>
<feature type="transmembrane region" description="Helical" evidence="3">
    <location>
        <begin position="17"/>
        <end position="35"/>
    </location>
</feature>
<dbReference type="GO" id="GO:0006355">
    <property type="term" value="P:regulation of DNA-templated transcription"/>
    <property type="evidence" value="ECO:0007669"/>
    <property type="project" value="InterPro"/>
</dbReference>
<keyword evidence="3" id="KW-0472">Membrane</keyword>
<dbReference type="Gene3D" id="1.10.10.10">
    <property type="entry name" value="Winged helix-like DNA-binding domain superfamily/Winged helix DNA-binding domain"/>
    <property type="match status" value="1"/>
</dbReference>
<gene>
    <name evidence="5" type="ORF">JKA74_13530</name>
</gene>
<proteinExistence type="predicted"/>
<dbReference type="SMART" id="SM00862">
    <property type="entry name" value="Trans_reg_C"/>
    <property type="match status" value="1"/>
</dbReference>
<dbReference type="GO" id="GO:0000160">
    <property type="term" value="P:phosphorelay signal transduction system"/>
    <property type="evidence" value="ECO:0007669"/>
    <property type="project" value="InterPro"/>
</dbReference>
<feature type="DNA-binding region" description="OmpR/PhoB-type" evidence="2">
    <location>
        <begin position="187"/>
        <end position="290"/>
    </location>
</feature>
<organism evidence="5 6">
    <name type="scientific">Marivirga aurantiaca</name>
    <dbReference type="NCBI Taxonomy" id="2802615"/>
    <lineage>
        <taxon>Bacteria</taxon>
        <taxon>Pseudomonadati</taxon>
        <taxon>Bacteroidota</taxon>
        <taxon>Cytophagia</taxon>
        <taxon>Cytophagales</taxon>
        <taxon>Marivirgaceae</taxon>
        <taxon>Marivirga</taxon>
    </lineage>
</organism>
<dbReference type="Proteomes" id="UP000611723">
    <property type="component" value="Unassembled WGS sequence"/>
</dbReference>
<keyword evidence="1 2" id="KW-0238">DNA-binding</keyword>
<evidence type="ECO:0000313" key="6">
    <source>
        <dbReference type="Proteomes" id="UP000611723"/>
    </source>
</evidence>
<keyword evidence="6" id="KW-1185">Reference proteome</keyword>
<reference evidence="5" key="1">
    <citation type="submission" date="2021-01" db="EMBL/GenBank/DDBJ databases">
        <title>Marivirga aurantiaca sp. nov., isolated from intertidal surface sediments.</title>
        <authorList>
            <person name="Zhang M."/>
        </authorList>
    </citation>
    <scope>NUCLEOTIDE SEQUENCE</scope>
    <source>
        <strain evidence="5">S37H4</strain>
    </source>
</reference>
<name>A0A934WZU2_9BACT</name>
<dbReference type="EMBL" id="JAEQBW010000006">
    <property type="protein sequence ID" value="MBK6266059.1"/>
    <property type="molecule type" value="Genomic_DNA"/>
</dbReference>
<evidence type="ECO:0000256" key="3">
    <source>
        <dbReference type="SAM" id="Phobius"/>
    </source>
</evidence>
<dbReference type="InterPro" id="IPR016032">
    <property type="entry name" value="Sig_transdc_resp-reg_C-effctor"/>
</dbReference>
<dbReference type="RefSeq" id="WP_201431741.1">
    <property type="nucleotide sequence ID" value="NZ_JAEQBW010000006.1"/>
</dbReference>
<evidence type="ECO:0000259" key="4">
    <source>
        <dbReference type="PROSITE" id="PS51755"/>
    </source>
</evidence>
<dbReference type="PROSITE" id="PS51755">
    <property type="entry name" value="OMPR_PHOB"/>
    <property type="match status" value="1"/>
</dbReference>
<dbReference type="SUPFAM" id="SSF46894">
    <property type="entry name" value="C-terminal effector domain of the bipartite response regulators"/>
    <property type="match status" value="1"/>
</dbReference>
<evidence type="ECO:0000256" key="2">
    <source>
        <dbReference type="PROSITE-ProRule" id="PRU01091"/>
    </source>
</evidence>
<dbReference type="CDD" id="cd00383">
    <property type="entry name" value="trans_reg_C"/>
    <property type="match status" value="1"/>
</dbReference>
<dbReference type="Pfam" id="PF00486">
    <property type="entry name" value="Trans_reg_C"/>
    <property type="match status" value="1"/>
</dbReference>
<feature type="transmembrane region" description="Helical" evidence="3">
    <location>
        <begin position="162"/>
        <end position="185"/>
    </location>
</feature>
<keyword evidence="3" id="KW-1133">Transmembrane helix</keyword>
<sequence>MNVKTSKAYRILLKTRYLILFGACILLLVAFNLSVPKEKDLAEKQTRIALRSIGDDLLTYNNDFQSTLPPIEKIQDQKYLIKFNQPIAIHPDNLAASSVAHLSPEISDKFIVNVIDADLKNIVYEFEINHSNEKSIPCKGRNLKKAMYEIEVDLYHQNGSKLALSSVSFTGISIVLFIFFGFLAVDRNVIKLRSKPRQLALSLDRINNLISFDDKEVKLTDKEMEIMIILTKDEGKLVARDYIIEEVWSKQGVVTGRSLDMYISRLRKKLGEISKAQIINEHAKGYRLIS</sequence>
<comment type="caution">
    <text evidence="5">The sequence shown here is derived from an EMBL/GenBank/DDBJ whole genome shotgun (WGS) entry which is preliminary data.</text>
</comment>
<evidence type="ECO:0000313" key="5">
    <source>
        <dbReference type="EMBL" id="MBK6266059.1"/>
    </source>
</evidence>
<protein>
    <submittedName>
        <fullName evidence="5">Winged helix-turn-helix transcriptional regulator</fullName>
    </submittedName>
</protein>
<dbReference type="GO" id="GO:0003677">
    <property type="term" value="F:DNA binding"/>
    <property type="evidence" value="ECO:0007669"/>
    <property type="project" value="UniProtKB-UniRule"/>
</dbReference>
<evidence type="ECO:0000256" key="1">
    <source>
        <dbReference type="ARBA" id="ARBA00023125"/>
    </source>
</evidence>